<keyword evidence="1" id="KW-1133">Transmembrane helix</keyword>
<evidence type="ECO:0000313" key="5">
    <source>
        <dbReference type="Proteomes" id="UP000078116"/>
    </source>
</evidence>
<dbReference type="Proteomes" id="UP000078116">
    <property type="component" value="Unassembled WGS sequence"/>
</dbReference>
<gene>
    <name evidence="2" type="ORF">A6V36_34055</name>
    <name evidence="3" type="ORF">A6V37_24830</name>
</gene>
<dbReference type="AlphaFoldDB" id="A0A1A9N819"/>
<dbReference type="Gene3D" id="3.40.640.10">
    <property type="entry name" value="Type I PLP-dependent aspartate aminotransferase-like (Major domain)"/>
    <property type="match status" value="1"/>
</dbReference>
<evidence type="ECO:0000313" key="4">
    <source>
        <dbReference type="Proteomes" id="UP000077961"/>
    </source>
</evidence>
<sequence length="119" mass="12983">MDLTDIRFQRTLIWIPLLSGLLLMYCFGSISPGGMVANRKIFAAMLLPGVVHLPHTHSPPDMAFSKNQPTWGAYLASDLQRLVAPQDAASFSAAIAEPMAGNQSQRHSSYWGSYACIST</sequence>
<dbReference type="EMBL" id="LXKA01000209">
    <property type="protein sequence ID" value="OAJ61579.1"/>
    <property type="molecule type" value="Genomic_DNA"/>
</dbReference>
<evidence type="ECO:0000313" key="3">
    <source>
        <dbReference type="EMBL" id="OAJ61579.1"/>
    </source>
</evidence>
<evidence type="ECO:0000256" key="1">
    <source>
        <dbReference type="SAM" id="Phobius"/>
    </source>
</evidence>
<dbReference type="Proteomes" id="UP000077961">
    <property type="component" value="Unassembled WGS sequence"/>
</dbReference>
<keyword evidence="1" id="KW-0812">Transmembrane</keyword>
<comment type="caution">
    <text evidence="3">The sequence shown here is derived from an EMBL/GenBank/DDBJ whole genome shotgun (WGS) entry which is preliminary data.</text>
</comment>
<accession>A0A1A9N819</accession>
<proteinExistence type="predicted"/>
<dbReference type="InterPro" id="IPR015421">
    <property type="entry name" value="PyrdxlP-dep_Trfase_major"/>
</dbReference>
<keyword evidence="4" id="KW-1185">Reference proteome</keyword>
<keyword evidence="1" id="KW-0472">Membrane</keyword>
<dbReference type="STRING" id="1462993.A6V36_34055"/>
<feature type="transmembrane region" description="Helical" evidence="1">
    <location>
        <begin position="12"/>
        <end position="30"/>
    </location>
</feature>
<name>A0A1A9N819_9BURK</name>
<reference evidence="4 5" key="1">
    <citation type="submission" date="2016-04" db="EMBL/GenBank/DDBJ databases">
        <title>Reclassification of Paraburkholderia panaciterrae (Farh et al. 2015) Dobritsa &amp; Samadpour 2016 as a later homotypic synonym of Paraburkholderia ginsengiterrae (Farh et al. 2015) Dobritsa &amp; Samadpour 2016.</title>
        <authorList>
            <person name="Dobritsa A.P."/>
            <person name="Kutumbaka K."/>
            <person name="Samadpour M."/>
        </authorList>
    </citation>
    <scope>NUCLEOTIDE SEQUENCE [LARGE SCALE GENOMIC DNA]</scope>
    <source>
        <strain evidence="3 5">DCY85</strain>
        <strain evidence="2 4">DCY85-1</strain>
    </source>
</reference>
<organism evidence="3 5">
    <name type="scientific">Paraburkholderia ginsengiterrae</name>
    <dbReference type="NCBI Taxonomy" id="1462993"/>
    <lineage>
        <taxon>Bacteria</taxon>
        <taxon>Pseudomonadati</taxon>
        <taxon>Pseudomonadota</taxon>
        <taxon>Betaproteobacteria</taxon>
        <taxon>Burkholderiales</taxon>
        <taxon>Burkholderiaceae</taxon>
        <taxon>Paraburkholderia</taxon>
    </lineage>
</organism>
<evidence type="ECO:0000313" key="2">
    <source>
        <dbReference type="EMBL" id="OAJ56051.1"/>
    </source>
</evidence>
<protein>
    <submittedName>
        <fullName evidence="3">Uncharacterized protein</fullName>
    </submittedName>
</protein>
<dbReference type="EMBL" id="LXJZ01000188">
    <property type="protein sequence ID" value="OAJ56051.1"/>
    <property type="molecule type" value="Genomic_DNA"/>
</dbReference>